<organism evidence="2 3">
    <name type="scientific">Klebsiella pneumoniae</name>
    <dbReference type="NCBI Taxonomy" id="573"/>
    <lineage>
        <taxon>Bacteria</taxon>
        <taxon>Pseudomonadati</taxon>
        <taxon>Pseudomonadota</taxon>
        <taxon>Gammaproteobacteria</taxon>
        <taxon>Enterobacterales</taxon>
        <taxon>Enterobacteriaceae</taxon>
        <taxon>Klebsiella/Raoultella group</taxon>
        <taxon>Klebsiella</taxon>
        <taxon>Klebsiella pneumoniae complex</taxon>
    </lineage>
</organism>
<dbReference type="Proteomes" id="UP000254938">
    <property type="component" value="Unassembled WGS sequence"/>
</dbReference>
<keyword evidence="1" id="KW-1133">Transmembrane helix</keyword>
<keyword evidence="1" id="KW-0812">Transmembrane</keyword>
<name>A0A377TTR3_KLEPN</name>
<accession>A0A377TTR3</accession>
<dbReference type="AlphaFoldDB" id="A0A377TTR3"/>
<protein>
    <submittedName>
        <fullName evidence="2">Uncharacterized protein</fullName>
    </submittedName>
</protein>
<evidence type="ECO:0000256" key="1">
    <source>
        <dbReference type="SAM" id="Phobius"/>
    </source>
</evidence>
<sequence>MSFEIIAGLVVVILGAIAGAFGIGHARGASKAKAKADQQRTEENAAATVAAAERRAEVTKGASDVQEDVKRMGDDDVDRELREKFTRPGSRDTACSWVRIIYLTDHDIDVLDKQTKRDILAHNKAVQANCSQLTEKGSR</sequence>
<evidence type="ECO:0000313" key="2">
    <source>
        <dbReference type="EMBL" id="STS82044.1"/>
    </source>
</evidence>
<dbReference type="EMBL" id="UGKQ01000007">
    <property type="protein sequence ID" value="STS82044.1"/>
    <property type="molecule type" value="Genomic_DNA"/>
</dbReference>
<keyword evidence="1" id="KW-0472">Membrane</keyword>
<feature type="transmembrane region" description="Helical" evidence="1">
    <location>
        <begin position="6"/>
        <end position="26"/>
    </location>
</feature>
<reference evidence="2 3" key="1">
    <citation type="submission" date="2018-06" db="EMBL/GenBank/DDBJ databases">
        <authorList>
            <consortium name="Pathogen Informatics"/>
            <person name="Doyle S."/>
        </authorList>
    </citation>
    <scope>NUCLEOTIDE SEQUENCE [LARGE SCALE GENOMIC DNA]</scope>
    <source>
        <strain evidence="2 3">NCTC9140</strain>
    </source>
</reference>
<proteinExistence type="predicted"/>
<gene>
    <name evidence="2" type="ORF">NCTC9140_03792</name>
</gene>
<evidence type="ECO:0000313" key="3">
    <source>
        <dbReference type="Proteomes" id="UP000254938"/>
    </source>
</evidence>